<keyword evidence="2" id="KW-1185">Reference proteome</keyword>
<feature type="non-terminal residue" evidence="1">
    <location>
        <position position="1"/>
    </location>
</feature>
<proteinExistence type="predicted"/>
<name>A0ACA9KVZ3_9GLOM</name>
<gene>
    <name evidence="1" type="ORF">DHETER_LOCUS2838</name>
</gene>
<sequence length="104" mass="12431">STKEKHVKTCLETSRNTSQATKPSHKTGKEHTIKSKKQLQRKVARNDQRFEIKKRRDSLIAITEKLTRHNMKRKLVQKKGRGVDLQEKREDRRLRDRTRQEEAE</sequence>
<organism evidence="1 2">
    <name type="scientific">Dentiscutata heterogama</name>
    <dbReference type="NCBI Taxonomy" id="1316150"/>
    <lineage>
        <taxon>Eukaryota</taxon>
        <taxon>Fungi</taxon>
        <taxon>Fungi incertae sedis</taxon>
        <taxon>Mucoromycota</taxon>
        <taxon>Glomeromycotina</taxon>
        <taxon>Glomeromycetes</taxon>
        <taxon>Diversisporales</taxon>
        <taxon>Gigasporaceae</taxon>
        <taxon>Dentiscutata</taxon>
    </lineage>
</organism>
<dbReference type="EMBL" id="CAJVPU010002220">
    <property type="protein sequence ID" value="CAG8497207.1"/>
    <property type="molecule type" value="Genomic_DNA"/>
</dbReference>
<dbReference type="Proteomes" id="UP000789702">
    <property type="component" value="Unassembled WGS sequence"/>
</dbReference>
<evidence type="ECO:0000313" key="1">
    <source>
        <dbReference type="EMBL" id="CAG8497207.1"/>
    </source>
</evidence>
<evidence type="ECO:0000313" key="2">
    <source>
        <dbReference type="Proteomes" id="UP000789702"/>
    </source>
</evidence>
<accession>A0ACA9KVZ3</accession>
<comment type="caution">
    <text evidence="1">The sequence shown here is derived from an EMBL/GenBank/DDBJ whole genome shotgun (WGS) entry which is preliminary data.</text>
</comment>
<reference evidence="1" key="1">
    <citation type="submission" date="2021-06" db="EMBL/GenBank/DDBJ databases">
        <authorList>
            <person name="Kallberg Y."/>
            <person name="Tangrot J."/>
            <person name="Rosling A."/>
        </authorList>
    </citation>
    <scope>NUCLEOTIDE SEQUENCE</scope>
    <source>
        <strain evidence="1">IL203A</strain>
    </source>
</reference>
<protein>
    <submittedName>
        <fullName evidence="1">9949_t:CDS:1</fullName>
    </submittedName>
</protein>